<name>D1B938_THEAS</name>
<gene>
    <name evidence="9" type="primary">cobD</name>
    <name evidence="10" type="ordered locus">Taci_0555</name>
</gene>
<dbReference type="AlphaFoldDB" id="D1B938"/>
<dbReference type="HOGENOM" id="CLU_054212_0_0_0"/>
<dbReference type="Pfam" id="PF03186">
    <property type="entry name" value="CobD_Cbib"/>
    <property type="match status" value="1"/>
</dbReference>
<organism evidence="10 11">
    <name type="scientific">Thermanaerovibrio acidaminovorans (strain ATCC 49978 / DSM 6589 / Su883)</name>
    <name type="common">Selenomonas acidaminovorans</name>
    <dbReference type="NCBI Taxonomy" id="525903"/>
    <lineage>
        <taxon>Bacteria</taxon>
        <taxon>Thermotogati</taxon>
        <taxon>Synergistota</taxon>
        <taxon>Synergistia</taxon>
        <taxon>Synergistales</taxon>
        <taxon>Synergistaceae</taxon>
        <taxon>Thermanaerovibrio</taxon>
    </lineage>
</organism>
<evidence type="ECO:0000256" key="6">
    <source>
        <dbReference type="ARBA" id="ARBA00022692"/>
    </source>
</evidence>
<keyword evidence="7 9" id="KW-1133">Transmembrane helix</keyword>
<reference evidence="10 11" key="1">
    <citation type="journal article" date="2009" name="Stand. Genomic Sci.">
        <title>Complete genome sequence of Thermanaerovibrio acidaminovorans type strain (Su883).</title>
        <authorList>
            <person name="Chovatia M."/>
            <person name="Sikorski J."/>
            <person name="Schroder M."/>
            <person name="Lapidus A."/>
            <person name="Nolan M."/>
            <person name="Tice H."/>
            <person name="Glavina Del Rio T."/>
            <person name="Copeland A."/>
            <person name="Cheng J.F."/>
            <person name="Lucas S."/>
            <person name="Chen F."/>
            <person name="Bruce D."/>
            <person name="Goodwin L."/>
            <person name="Pitluck S."/>
            <person name="Ivanova N."/>
            <person name="Mavromatis K."/>
            <person name="Ovchinnikova G."/>
            <person name="Pati A."/>
            <person name="Chen A."/>
            <person name="Palaniappan K."/>
            <person name="Land M."/>
            <person name="Hauser L."/>
            <person name="Chang Y.J."/>
            <person name="Jeffries C.D."/>
            <person name="Chain P."/>
            <person name="Saunders E."/>
            <person name="Detter J.C."/>
            <person name="Brettin T."/>
            <person name="Rohde M."/>
            <person name="Goker M."/>
            <person name="Spring S."/>
            <person name="Bristow J."/>
            <person name="Markowitz V."/>
            <person name="Hugenholtz P."/>
            <person name="Kyrpides N.C."/>
            <person name="Klenk H.P."/>
            <person name="Eisen J.A."/>
        </authorList>
    </citation>
    <scope>NUCLEOTIDE SEQUENCE [LARGE SCALE GENOMIC DNA]</scope>
    <source>
        <strain evidence="11">ATCC 49978 / DSM 6589 / Su883</strain>
    </source>
</reference>
<dbReference type="EMBL" id="CP001818">
    <property type="protein sequence ID" value="ACZ18791.1"/>
    <property type="molecule type" value="Genomic_DNA"/>
</dbReference>
<dbReference type="EnsemblBacteria" id="ACZ18791">
    <property type="protein sequence ID" value="ACZ18791"/>
    <property type="gene ID" value="Taci_0555"/>
</dbReference>
<comment type="caution">
    <text evidence="9">Lacks conserved residue(s) required for the propagation of feature annotation.</text>
</comment>
<comment type="function">
    <text evidence="9">Converts cobyric acid to cobinamide by the addition of aminopropanol on the F carboxylic group.</text>
</comment>
<evidence type="ECO:0000256" key="8">
    <source>
        <dbReference type="ARBA" id="ARBA00023136"/>
    </source>
</evidence>
<dbReference type="NCBIfam" id="TIGR00380">
    <property type="entry name" value="cobal_cbiB"/>
    <property type="match status" value="1"/>
</dbReference>
<dbReference type="PATRIC" id="fig|525903.6.peg.561"/>
<accession>D1B938</accession>
<dbReference type="GO" id="GO:0009236">
    <property type="term" value="P:cobalamin biosynthetic process"/>
    <property type="evidence" value="ECO:0007669"/>
    <property type="project" value="UniProtKB-UniRule"/>
</dbReference>
<evidence type="ECO:0000256" key="4">
    <source>
        <dbReference type="ARBA" id="ARBA00022475"/>
    </source>
</evidence>
<evidence type="ECO:0000256" key="7">
    <source>
        <dbReference type="ARBA" id="ARBA00022989"/>
    </source>
</evidence>
<feature type="transmembrane region" description="Helical" evidence="9">
    <location>
        <begin position="290"/>
        <end position="309"/>
    </location>
</feature>
<sequence length="311" mass="33336">MLPLTLALAVAMDLAVGDPQWRFHPVRLVGMLAERVESACRSLPVNPKVQGGIFLAVTLLAAVLPLMVFLEILQVLRLGWLGGAITIYFCLGGKSLATEVTRVLSHLRSRDLDGAAEGLKFIVSRDVEGMDQGYLVRSAIETLAENFSDAVTSTLLYGALGGPVLAWIHRVVNTLDAMVGYRDERYSDFGSASARLDDLLNFLPSRMSALVVAAAGQIMGGNFKDAWEGAKEDAPKDESPNSGWPISAFAHALGVTLGGQTSYSGQWSLNPIMGKGPSPEVEHLERAISIYWVSYMISALVSLGIGGLMSL</sequence>
<keyword evidence="4 9" id="KW-1003">Cell membrane</keyword>
<dbReference type="Proteomes" id="UP000002030">
    <property type="component" value="Chromosome"/>
</dbReference>
<keyword evidence="5 9" id="KW-0169">Cobalamin biosynthesis</keyword>
<comment type="subcellular location">
    <subcellularLocation>
        <location evidence="1 9">Cell membrane</location>
        <topology evidence="1 9">Multi-pass membrane protein</topology>
    </subcellularLocation>
</comment>
<dbReference type="PANTHER" id="PTHR34308:SF1">
    <property type="entry name" value="COBALAMIN BIOSYNTHESIS PROTEIN CBIB"/>
    <property type="match status" value="1"/>
</dbReference>
<keyword evidence="8 9" id="KW-0472">Membrane</keyword>
<comment type="pathway">
    <text evidence="2 9">Cofactor biosynthesis; adenosylcobalamin biosynthesis.</text>
</comment>
<dbReference type="GO" id="GO:0048472">
    <property type="term" value="F:threonine-phosphate decarboxylase activity"/>
    <property type="evidence" value="ECO:0007669"/>
    <property type="project" value="InterPro"/>
</dbReference>
<evidence type="ECO:0000256" key="5">
    <source>
        <dbReference type="ARBA" id="ARBA00022573"/>
    </source>
</evidence>
<keyword evidence="11" id="KW-1185">Reference proteome</keyword>
<dbReference type="PANTHER" id="PTHR34308">
    <property type="entry name" value="COBALAMIN BIOSYNTHESIS PROTEIN CBIB"/>
    <property type="match status" value="1"/>
</dbReference>
<dbReference type="InterPro" id="IPR004485">
    <property type="entry name" value="Cobalamin_biosynth_CobD/CbiB"/>
</dbReference>
<dbReference type="GO" id="GO:0015420">
    <property type="term" value="F:ABC-type vitamin B12 transporter activity"/>
    <property type="evidence" value="ECO:0007669"/>
    <property type="project" value="UniProtKB-UniRule"/>
</dbReference>
<dbReference type="HAMAP" id="MF_00024">
    <property type="entry name" value="CobD_CbiB"/>
    <property type="match status" value="1"/>
</dbReference>
<evidence type="ECO:0000256" key="9">
    <source>
        <dbReference type="HAMAP-Rule" id="MF_00024"/>
    </source>
</evidence>
<evidence type="ECO:0000256" key="1">
    <source>
        <dbReference type="ARBA" id="ARBA00004651"/>
    </source>
</evidence>
<dbReference type="STRING" id="525903.Taci_0555"/>
<proteinExistence type="inferred from homology"/>
<evidence type="ECO:0000313" key="11">
    <source>
        <dbReference type="Proteomes" id="UP000002030"/>
    </source>
</evidence>
<comment type="similarity">
    <text evidence="3 9">Belongs to the CobD/CbiB family.</text>
</comment>
<dbReference type="OrthoDB" id="9811967at2"/>
<evidence type="ECO:0000256" key="3">
    <source>
        <dbReference type="ARBA" id="ARBA00006263"/>
    </source>
</evidence>
<dbReference type="GO" id="GO:0005886">
    <property type="term" value="C:plasma membrane"/>
    <property type="evidence" value="ECO:0007669"/>
    <property type="project" value="UniProtKB-SubCell"/>
</dbReference>
<evidence type="ECO:0000313" key="10">
    <source>
        <dbReference type="EMBL" id="ACZ18791.1"/>
    </source>
</evidence>
<keyword evidence="6 9" id="KW-0812">Transmembrane</keyword>
<protein>
    <recommendedName>
        <fullName evidence="9">Cobalamin biosynthesis protein CobD</fullName>
    </recommendedName>
</protein>
<feature type="transmembrane region" description="Helical" evidence="9">
    <location>
        <begin position="53"/>
        <end position="73"/>
    </location>
</feature>
<evidence type="ECO:0000256" key="2">
    <source>
        <dbReference type="ARBA" id="ARBA00004953"/>
    </source>
</evidence>
<dbReference type="KEGG" id="tai:Taci_0555"/>
<dbReference type="UniPathway" id="UPA00148"/>
<dbReference type="eggNOG" id="COG1270">
    <property type="taxonomic scope" value="Bacteria"/>
</dbReference>